<name>A0A1T5LV85_9FIRM</name>
<gene>
    <name evidence="2" type="ORF">SAMN02194393_03354</name>
</gene>
<dbReference type="SUPFAM" id="SSF56281">
    <property type="entry name" value="Metallo-hydrolase/oxidoreductase"/>
    <property type="match status" value="1"/>
</dbReference>
<dbReference type="PANTHER" id="PTHR46018:SF4">
    <property type="entry name" value="METALLO-HYDROLASE YHFI-RELATED"/>
    <property type="match status" value="1"/>
</dbReference>
<dbReference type="SMART" id="SM00849">
    <property type="entry name" value="Lactamase_B"/>
    <property type="match status" value="1"/>
</dbReference>
<dbReference type="EMBL" id="FUZT01000008">
    <property type="protein sequence ID" value="SKC79755.1"/>
    <property type="molecule type" value="Genomic_DNA"/>
</dbReference>
<dbReference type="Proteomes" id="UP000190285">
    <property type="component" value="Unassembled WGS sequence"/>
</dbReference>
<dbReference type="PANTHER" id="PTHR46018">
    <property type="entry name" value="ZINC PHOSPHODIESTERASE ELAC PROTEIN 1"/>
    <property type="match status" value="1"/>
</dbReference>
<dbReference type="AlphaFoldDB" id="A0A1T5LV85"/>
<feature type="domain" description="Metallo-beta-lactamase" evidence="1">
    <location>
        <begin position="18"/>
        <end position="212"/>
    </location>
</feature>
<dbReference type="CDD" id="cd07716">
    <property type="entry name" value="RNaseZ_short-form-like_MBL-fold"/>
    <property type="match status" value="1"/>
</dbReference>
<evidence type="ECO:0000313" key="2">
    <source>
        <dbReference type="EMBL" id="SKC79755.1"/>
    </source>
</evidence>
<sequence>MKITILGNSGPYPRAGSACSGYLLEDEEIKILIDCGNGILSRLLGQINSLEELDTIILTHLHSDHISDIMIMRYALGINQAKGKIKKSIPLYAPQDPLETYNKIQYKDAFILNELNERTLLNIGDMRITFEEMSHPVKTFAVIVEKNNKKFVYTSDTKYCNNLAKIAKDADVLLCECNIMEEDLTEDVYHLSTKQVGELSTSLGVKKLLLTHIWPEYDLSSILNEVKTYYPGDVEIAAEFKTYEID</sequence>
<dbReference type="GO" id="GO:0042781">
    <property type="term" value="F:3'-tRNA processing endoribonuclease activity"/>
    <property type="evidence" value="ECO:0007669"/>
    <property type="project" value="TreeGrafter"/>
</dbReference>
<dbReference type="InterPro" id="IPR001279">
    <property type="entry name" value="Metallo-B-lactamas"/>
</dbReference>
<organism evidence="2 3">
    <name type="scientific">Maledivibacter halophilus</name>
    <dbReference type="NCBI Taxonomy" id="36842"/>
    <lineage>
        <taxon>Bacteria</taxon>
        <taxon>Bacillati</taxon>
        <taxon>Bacillota</taxon>
        <taxon>Clostridia</taxon>
        <taxon>Peptostreptococcales</taxon>
        <taxon>Caminicellaceae</taxon>
        <taxon>Maledivibacter</taxon>
    </lineage>
</organism>
<dbReference type="STRING" id="36842.SAMN02194393_03354"/>
<evidence type="ECO:0000259" key="1">
    <source>
        <dbReference type="SMART" id="SM00849"/>
    </source>
</evidence>
<dbReference type="Pfam" id="PF12706">
    <property type="entry name" value="Lactamase_B_2"/>
    <property type="match status" value="1"/>
</dbReference>
<evidence type="ECO:0000313" key="3">
    <source>
        <dbReference type="Proteomes" id="UP000190285"/>
    </source>
</evidence>
<dbReference type="OrthoDB" id="9800940at2"/>
<reference evidence="2 3" key="1">
    <citation type="submission" date="2017-02" db="EMBL/GenBank/DDBJ databases">
        <authorList>
            <person name="Peterson S.W."/>
        </authorList>
    </citation>
    <scope>NUCLEOTIDE SEQUENCE [LARGE SCALE GENOMIC DNA]</scope>
    <source>
        <strain evidence="2 3">M1</strain>
    </source>
</reference>
<dbReference type="InterPro" id="IPR036866">
    <property type="entry name" value="RibonucZ/Hydroxyglut_hydro"/>
</dbReference>
<accession>A0A1T5LV85</accession>
<dbReference type="Gene3D" id="3.60.15.10">
    <property type="entry name" value="Ribonuclease Z/Hydroxyacylglutathione hydrolase-like"/>
    <property type="match status" value="1"/>
</dbReference>
<protein>
    <submittedName>
        <fullName evidence="2">Ribonuclease BN, tRNA processing enzyme</fullName>
    </submittedName>
</protein>
<dbReference type="RefSeq" id="WP_079493166.1">
    <property type="nucleotide sequence ID" value="NZ_FUZT01000008.1"/>
</dbReference>
<proteinExistence type="predicted"/>
<keyword evidence="3" id="KW-1185">Reference proteome</keyword>